<evidence type="ECO:0000256" key="2">
    <source>
        <dbReference type="ARBA" id="ARBA00005581"/>
    </source>
</evidence>
<accession>A0A834H7X6</accession>
<dbReference type="PANTHER" id="PTHR31232">
    <property type="match status" value="1"/>
</dbReference>
<comment type="caution">
    <text evidence="7">The sequence shown here is derived from an EMBL/GenBank/DDBJ whole genome shotgun (WGS) entry which is preliminary data.</text>
</comment>
<gene>
    <name evidence="7" type="ORF">RHSIM_Rhsim03G0222400</name>
</gene>
<dbReference type="Proteomes" id="UP000626092">
    <property type="component" value="Unassembled WGS sequence"/>
</dbReference>
<name>A0A834H7X6_RHOSS</name>
<evidence type="ECO:0000313" key="8">
    <source>
        <dbReference type="Proteomes" id="UP000626092"/>
    </source>
</evidence>
<dbReference type="OrthoDB" id="1848419at2759"/>
<dbReference type="GO" id="GO:0060320">
    <property type="term" value="P:rejection of self pollen"/>
    <property type="evidence" value="ECO:0007669"/>
    <property type="project" value="UniProtKB-KW"/>
</dbReference>
<keyword evidence="3 6" id="KW-0713">Self-incompatibility</keyword>
<sequence>MTTSGFKPRGHILNRLIDICCKSPHLVFTQFDKIPQPDIVARTTMLAAYSASRKLDMALEVFNTTPLSYDKRHLLEEILTMSRILLQFLIITTFFFVSSTLSVDQKSWIAPRVQMRVISGVPNNPKPLLLHCKSKDDDLGTHVLKTGEELDWHFGLDFFFRSVFICSFNWDSKEQIIVVFKQRFLYYYDRCNWLVKPDGFYFNTGGSNWVKKHDWT</sequence>
<dbReference type="Pfam" id="PF05938">
    <property type="entry name" value="Self-incomp_S1"/>
    <property type="match status" value="1"/>
</dbReference>
<keyword evidence="8" id="KW-1185">Reference proteome</keyword>
<keyword evidence="5" id="KW-0732">Signal</keyword>
<dbReference type="InterPro" id="IPR011990">
    <property type="entry name" value="TPR-like_helical_dom_sf"/>
</dbReference>
<protein>
    <recommendedName>
        <fullName evidence="6">S-protein homolog</fullName>
    </recommendedName>
</protein>
<evidence type="ECO:0000256" key="3">
    <source>
        <dbReference type="ARBA" id="ARBA00022471"/>
    </source>
</evidence>
<comment type="similarity">
    <text evidence="2 6">Belongs to the plant self-incompatibility (S1) protein family.</text>
</comment>
<dbReference type="InterPro" id="IPR010264">
    <property type="entry name" value="Self-incomp_S1"/>
</dbReference>
<dbReference type="PANTHER" id="PTHR31232:SF155">
    <property type="entry name" value="PLANT SELF-INCOMPATIBILITY PROTEIN S1 FAMILY"/>
    <property type="match status" value="1"/>
</dbReference>
<proteinExistence type="inferred from homology"/>
<dbReference type="GO" id="GO:0005576">
    <property type="term" value="C:extracellular region"/>
    <property type="evidence" value="ECO:0007669"/>
    <property type="project" value="UniProtKB-SubCell"/>
</dbReference>
<keyword evidence="4 6" id="KW-0964">Secreted</keyword>
<dbReference type="Gene3D" id="1.25.40.10">
    <property type="entry name" value="Tetratricopeptide repeat domain"/>
    <property type="match status" value="1"/>
</dbReference>
<evidence type="ECO:0000256" key="1">
    <source>
        <dbReference type="ARBA" id="ARBA00004613"/>
    </source>
</evidence>
<dbReference type="AlphaFoldDB" id="A0A834H7X6"/>
<reference evidence="7" key="1">
    <citation type="submission" date="2019-11" db="EMBL/GenBank/DDBJ databases">
        <authorList>
            <person name="Liu Y."/>
            <person name="Hou J."/>
            <person name="Li T.-Q."/>
            <person name="Guan C.-H."/>
            <person name="Wu X."/>
            <person name="Wu H.-Z."/>
            <person name="Ling F."/>
            <person name="Zhang R."/>
            <person name="Shi X.-G."/>
            <person name="Ren J.-P."/>
            <person name="Chen E.-F."/>
            <person name="Sun J.-M."/>
        </authorList>
    </citation>
    <scope>NUCLEOTIDE SEQUENCE</scope>
    <source>
        <strain evidence="7">Adult_tree_wgs_1</strain>
        <tissue evidence="7">Leaves</tissue>
    </source>
</reference>
<dbReference type="EMBL" id="WJXA01000003">
    <property type="protein sequence ID" value="KAF7149228.1"/>
    <property type="molecule type" value="Genomic_DNA"/>
</dbReference>
<evidence type="ECO:0000256" key="6">
    <source>
        <dbReference type="RuleBase" id="RU367044"/>
    </source>
</evidence>
<organism evidence="7 8">
    <name type="scientific">Rhododendron simsii</name>
    <name type="common">Sims's rhododendron</name>
    <dbReference type="NCBI Taxonomy" id="118357"/>
    <lineage>
        <taxon>Eukaryota</taxon>
        <taxon>Viridiplantae</taxon>
        <taxon>Streptophyta</taxon>
        <taxon>Embryophyta</taxon>
        <taxon>Tracheophyta</taxon>
        <taxon>Spermatophyta</taxon>
        <taxon>Magnoliopsida</taxon>
        <taxon>eudicotyledons</taxon>
        <taxon>Gunneridae</taxon>
        <taxon>Pentapetalae</taxon>
        <taxon>asterids</taxon>
        <taxon>Ericales</taxon>
        <taxon>Ericaceae</taxon>
        <taxon>Ericoideae</taxon>
        <taxon>Rhodoreae</taxon>
        <taxon>Rhododendron</taxon>
    </lineage>
</organism>
<comment type="subcellular location">
    <subcellularLocation>
        <location evidence="1 6">Secreted</location>
    </subcellularLocation>
</comment>
<evidence type="ECO:0000313" key="7">
    <source>
        <dbReference type="EMBL" id="KAF7149228.1"/>
    </source>
</evidence>
<evidence type="ECO:0000256" key="5">
    <source>
        <dbReference type="ARBA" id="ARBA00022729"/>
    </source>
</evidence>
<evidence type="ECO:0000256" key="4">
    <source>
        <dbReference type="ARBA" id="ARBA00022525"/>
    </source>
</evidence>